<evidence type="ECO:0000313" key="2">
    <source>
        <dbReference type="Proteomes" id="UP000646749"/>
    </source>
</evidence>
<keyword evidence="2" id="KW-1185">Reference proteome</keyword>
<dbReference type="Proteomes" id="UP000646749">
    <property type="component" value="Unassembled WGS sequence"/>
</dbReference>
<comment type="caution">
    <text evidence="1">The sequence shown here is derived from an EMBL/GenBank/DDBJ whole genome shotgun (WGS) entry which is preliminary data.</text>
</comment>
<accession>A0ABQ4EEG5</accession>
<dbReference type="EMBL" id="BONW01000051">
    <property type="protein sequence ID" value="GIG93105.1"/>
    <property type="molecule type" value="Genomic_DNA"/>
</dbReference>
<gene>
    <name evidence="1" type="ORF">Pen02_80410</name>
</gene>
<organism evidence="1 2">
    <name type="scientific">Plantactinospora endophytica</name>
    <dbReference type="NCBI Taxonomy" id="673535"/>
    <lineage>
        <taxon>Bacteria</taxon>
        <taxon>Bacillati</taxon>
        <taxon>Actinomycetota</taxon>
        <taxon>Actinomycetes</taxon>
        <taxon>Micromonosporales</taxon>
        <taxon>Micromonosporaceae</taxon>
        <taxon>Plantactinospora</taxon>
    </lineage>
</organism>
<dbReference type="Pfam" id="PF03741">
    <property type="entry name" value="TerC"/>
    <property type="match status" value="1"/>
</dbReference>
<sequence length="88" mass="9416">MFTQLFLVTVAIDATDLIFAFDSIPVIFGITGEPYLVFGPTCSRWALRQLYFLFGLLGGGPAGLGREAITAARAATSGKIAAMNSDRR</sequence>
<reference evidence="1 2" key="1">
    <citation type="submission" date="2021-01" db="EMBL/GenBank/DDBJ databases">
        <title>Whole genome shotgun sequence of Plantactinospora endophytica NBRC 110450.</title>
        <authorList>
            <person name="Komaki H."/>
            <person name="Tamura T."/>
        </authorList>
    </citation>
    <scope>NUCLEOTIDE SEQUENCE [LARGE SCALE GENOMIC DNA]</scope>
    <source>
        <strain evidence="1 2">NBRC 110450</strain>
    </source>
</reference>
<evidence type="ECO:0000313" key="1">
    <source>
        <dbReference type="EMBL" id="GIG93105.1"/>
    </source>
</evidence>
<name>A0ABQ4EEG5_9ACTN</name>
<dbReference type="InterPro" id="IPR005496">
    <property type="entry name" value="Integral_membrane_TerC"/>
</dbReference>
<proteinExistence type="predicted"/>
<protein>
    <submittedName>
        <fullName evidence="1">Uncharacterized protein</fullName>
    </submittedName>
</protein>